<dbReference type="AlphaFoldDB" id="A0A511X2A4"/>
<dbReference type="Pfam" id="PF04316">
    <property type="entry name" value="FlgM"/>
    <property type="match status" value="1"/>
</dbReference>
<accession>A0A511X2A4</accession>
<evidence type="ECO:0000259" key="8">
    <source>
        <dbReference type="Pfam" id="PF04316"/>
    </source>
</evidence>
<dbReference type="GO" id="GO:0045892">
    <property type="term" value="P:negative regulation of DNA-templated transcription"/>
    <property type="evidence" value="ECO:0007669"/>
    <property type="project" value="InterPro"/>
</dbReference>
<dbReference type="GO" id="GO:0044781">
    <property type="term" value="P:bacterial-type flagellum organization"/>
    <property type="evidence" value="ECO:0007669"/>
    <property type="project" value="UniProtKB-KW"/>
</dbReference>
<dbReference type="InterPro" id="IPR035890">
    <property type="entry name" value="Anti-sigma-28_factor_FlgM_sf"/>
</dbReference>
<keyword evidence="10" id="KW-1185">Reference proteome</keyword>
<dbReference type="OrthoDB" id="2991036at2"/>
<evidence type="ECO:0000313" key="10">
    <source>
        <dbReference type="Proteomes" id="UP000321400"/>
    </source>
</evidence>
<keyword evidence="9" id="KW-0969">Cilium</keyword>
<evidence type="ECO:0000256" key="6">
    <source>
        <dbReference type="ARBA" id="ARBA00023163"/>
    </source>
</evidence>
<dbReference type="STRING" id="442899.SAMN05720591_11825"/>
<keyword evidence="4" id="KW-1005">Bacterial flagellum biogenesis</keyword>
<organism evidence="9 10">
    <name type="scientific">Halolactibacillus alkaliphilus</name>
    <dbReference type="NCBI Taxonomy" id="442899"/>
    <lineage>
        <taxon>Bacteria</taxon>
        <taxon>Bacillati</taxon>
        <taxon>Bacillota</taxon>
        <taxon>Bacilli</taxon>
        <taxon>Bacillales</taxon>
        <taxon>Bacillaceae</taxon>
        <taxon>Halolactibacillus</taxon>
    </lineage>
</organism>
<evidence type="ECO:0000256" key="3">
    <source>
        <dbReference type="ARBA" id="ARBA00022491"/>
    </source>
</evidence>
<feature type="domain" description="Anti-sigma-28 factor FlgM C-terminal" evidence="8">
    <location>
        <begin position="33"/>
        <end position="81"/>
    </location>
</feature>
<dbReference type="InterPro" id="IPR031316">
    <property type="entry name" value="FlgM_C"/>
</dbReference>
<evidence type="ECO:0000256" key="2">
    <source>
        <dbReference type="ARBA" id="ARBA00017823"/>
    </source>
</evidence>
<sequence>MKIHLNRMINNNPYQNQQQKQAAMKQEKQIRQDKVEISSAAKEMQASKPVHKERIDKVNQIKHQVETGTYHVDTDHVASKMRQFFR</sequence>
<keyword evidence="9" id="KW-0282">Flagellum</keyword>
<feature type="compositionally biased region" description="Low complexity" evidence="7">
    <location>
        <begin position="15"/>
        <end position="24"/>
    </location>
</feature>
<keyword evidence="9" id="KW-0966">Cell projection</keyword>
<dbReference type="Proteomes" id="UP000321400">
    <property type="component" value="Unassembled WGS sequence"/>
</dbReference>
<gene>
    <name evidence="9" type="primary">flgM</name>
    <name evidence="9" type="ORF">HAL01_15560</name>
</gene>
<reference evidence="9 10" key="1">
    <citation type="submission" date="2019-07" db="EMBL/GenBank/DDBJ databases">
        <title>Whole genome shotgun sequence of Halolactibacillus alkaliphilus NBRC 103919.</title>
        <authorList>
            <person name="Hosoyama A."/>
            <person name="Uohara A."/>
            <person name="Ohji S."/>
            <person name="Ichikawa N."/>
        </authorList>
    </citation>
    <scope>NUCLEOTIDE SEQUENCE [LARGE SCALE GENOMIC DNA]</scope>
    <source>
        <strain evidence="9 10">NBRC 103919</strain>
    </source>
</reference>
<dbReference type="RefSeq" id="WP_089802133.1">
    <property type="nucleotide sequence ID" value="NZ_BJYE01000018.1"/>
</dbReference>
<evidence type="ECO:0000256" key="1">
    <source>
        <dbReference type="ARBA" id="ARBA00005322"/>
    </source>
</evidence>
<feature type="region of interest" description="Disordered" evidence="7">
    <location>
        <begin position="1"/>
        <end position="32"/>
    </location>
</feature>
<keyword evidence="5" id="KW-0805">Transcription regulation</keyword>
<evidence type="ECO:0000313" key="9">
    <source>
        <dbReference type="EMBL" id="GEN57092.1"/>
    </source>
</evidence>
<dbReference type="EMBL" id="BJYE01000018">
    <property type="protein sequence ID" value="GEN57092.1"/>
    <property type="molecule type" value="Genomic_DNA"/>
</dbReference>
<evidence type="ECO:0000256" key="5">
    <source>
        <dbReference type="ARBA" id="ARBA00023015"/>
    </source>
</evidence>
<dbReference type="SUPFAM" id="SSF101498">
    <property type="entry name" value="Anti-sigma factor FlgM"/>
    <property type="match status" value="1"/>
</dbReference>
<comment type="caution">
    <text evidence="9">The sequence shown here is derived from an EMBL/GenBank/DDBJ whole genome shotgun (WGS) entry which is preliminary data.</text>
</comment>
<evidence type="ECO:0000256" key="7">
    <source>
        <dbReference type="SAM" id="MobiDB-lite"/>
    </source>
</evidence>
<protein>
    <recommendedName>
        <fullName evidence="2">Negative regulator of flagellin synthesis</fullName>
    </recommendedName>
</protein>
<comment type="similarity">
    <text evidence="1">Belongs to the FlgM family.</text>
</comment>
<name>A0A511X2A4_9BACI</name>
<keyword evidence="3" id="KW-0678">Repressor</keyword>
<dbReference type="NCBIfam" id="TIGR03824">
    <property type="entry name" value="FlgM_jcvi"/>
    <property type="match status" value="1"/>
</dbReference>
<dbReference type="InterPro" id="IPR007412">
    <property type="entry name" value="FlgM"/>
</dbReference>
<proteinExistence type="inferred from homology"/>
<keyword evidence="6" id="KW-0804">Transcription</keyword>
<evidence type="ECO:0000256" key="4">
    <source>
        <dbReference type="ARBA" id="ARBA00022795"/>
    </source>
</evidence>